<dbReference type="Proteomes" id="UP001347884">
    <property type="component" value="Unassembled WGS sequence"/>
</dbReference>
<evidence type="ECO:0000313" key="3">
    <source>
        <dbReference type="Proteomes" id="UP000247594"/>
    </source>
</evidence>
<keyword evidence="4" id="KW-1185">Reference proteome</keyword>
<dbReference type="Proteomes" id="UP000247594">
    <property type="component" value="Unassembled WGS sequence"/>
</dbReference>
<sequence length="141" mass="16364">MITQRKINDVIISHDFYQLSEKIGYTADIILDYQQEIGQLVQTWKLAKCVEIYQDNSDYAYGRIKDTNSTDGSSPYYIGVFHSRVLPDDNDPLLVLTFSGDVLVIRMFADHDELFGTFQEKHNKSKLKSIKQRISSFLFKK</sequence>
<reference evidence="1" key="3">
    <citation type="submission" date="2022-05" db="EMBL/GenBank/DDBJ databases">
        <authorList>
            <person name="Chen Y."/>
            <person name="Zhu J."/>
            <person name="Zhu K."/>
        </authorList>
    </citation>
    <scope>NUCLEOTIDE SEQUENCE</scope>
    <source>
        <strain evidence="1">AV25</strain>
    </source>
</reference>
<protein>
    <submittedName>
        <fullName evidence="2">Uncharacterized protein</fullName>
    </submittedName>
</protein>
<dbReference type="AlphaFoldDB" id="A0AAE5TKJ6"/>
<gene>
    <name evidence="2" type="ORF">DM482_01020</name>
    <name evidence="1" type="ORF">M5S13_11990</name>
</gene>
<name>A0AAE5TKJ6_AVIPA</name>
<reference evidence="1 4" key="2">
    <citation type="journal article" date="2022" name="Front. Microbiol.">
        <title>Commensal bacteria contribute to the growth of multidrug-resistant Avibacterium paragallinarum in chickens.</title>
        <authorList>
            <person name="Zhu J."/>
            <person name="Chen Y."/>
            <person name="Wu Y."/>
            <person name="Wang Y."/>
            <person name="Zhu K."/>
        </authorList>
    </citation>
    <scope>NUCLEOTIDE SEQUENCE [LARGE SCALE GENOMIC DNA]</scope>
    <source>
        <strain evidence="1 4">AV25</strain>
    </source>
</reference>
<proteinExistence type="predicted"/>
<accession>A0AAE5TKJ6</accession>
<evidence type="ECO:0000313" key="4">
    <source>
        <dbReference type="Proteomes" id="UP001347884"/>
    </source>
</evidence>
<evidence type="ECO:0000313" key="2">
    <source>
        <dbReference type="EMBL" id="PXZ40749.1"/>
    </source>
</evidence>
<organism evidence="2 3">
    <name type="scientific">Avibacterium paragallinarum</name>
    <name type="common">Haemophilus gallinarum</name>
    <dbReference type="NCBI Taxonomy" id="728"/>
    <lineage>
        <taxon>Bacteria</taxon>
        <taxon>Pseudomonadati</taxon>
        <taxon>Pseudomonadota</taxon>
        <taxon>Gammaproteobacteria</taxon>
        <taxon>Pasteurellales</taxon>
        <taxon>Pasteurellaceae</taxon>
        <taxon>Avibacterium</taxon>
    </lineage>
</organism>
<reference evidence="2 3" key="1">
    <citation type="submission" date="2018-06" db="EMBL/GenBank/DDBJ databases">
        <authorList>
            <person name="Teymurazov M."/>
            <person name="Kislichkina A."/>
            <person name="Abaymova A."/>
            <person name="Mukhina T."/>
            <person name="Mayskaya N."/>
            <person name="Svetoch E."/>
            <person name="Bogun A."/>
        </authorList>
    </citation>
    <scope>NUCLEOTIDE SEQUENCE [LARGE SCALE GENOMIC DNA]</scope>
    <source>
        <strain evidence="2 3">SCPM-O-B-8406</strain>
    </source>
</reference>
<dbReference type="RefSeq" id="WP_110478709.1">
    <property type="nucleotide sequence ID" value="NZ_CP081939.1"/>
</dbReference>
<comment type="caution">
    <text evidence="2">The sequence shown here is derived from an EMBL/GenBank/DDBJ whole genome shotgun (WGS) entry which is preliminary data.</text>
</comment>
<evidence type="ECO:0000313" key="1">
    <source>
        <dbReference type="EMBL" id="MEE6042582.1"/>
    </source>
</evidence>
<dbReference type="EMBL" id="QJPJ01000001">
    <property type="protein sequence ID" value="PXZ40749.1"/>
    <property type="molecule type" value="Genomic_DNA"/>
</dbReference>
<dbReference type="EMBL" id="JAMDKF010000040">
    <property type="protein sequence ID" value="MEE6042582.1"/>
    <property type="molecule type" value="Genomic_DNA"/>
</dbReference>